<protein>
    <submittedName>
        <fullName evidence="1">Uncharacterized protein</fullName>
    </submittedName>
</protein>
<sequence>MNVSTTPVFSLHYVGINLKRGIASDRFEDFVRRKGVAIPAYPGWQWTLLRGLRGERENQYLMVYQAKDAATYARYIDGNGELTDEAHAFWRQRPEAAALIEEWKTFATFAELPTLYTCYSLVAENSRSSLPPGPNYRYQPGQERIQRVVGIHNLALKAHVSPQRFERFITDNIHRVQDYPGWKFHLLKGQSGNRLDQYAVMLIIESLASLNAFHPDLDVSTEQALRFVAEHQDTERMYDEWKTLASFSGAPQIYTDYLAIGGNENHAHPA</sequence>
<gene>
    <name evidence="1" type="ORF">PWN146_01822</name>
</gene>
<name>A0A1C3HDL2_SERMA</name>
<reference evidence="1" key="1">
    <citation type="submission" date="2016-05" db="EMBL/GenBank/DDBJ databases">
        <authorList>
            <person name="Cock P.J.A."/>
            <person name="Cock P.J.A."/>
        </authorList>
    </citation>
    <scope>NUCLEOTIDE SEQUENCE</scope>
    <source>
        <strain evidence="1">PWN146_assembly</strain>
    </source>
</reference>
<proteinExistence type="predicted"/>
<dbReference type="EMBL" id="LT575490">
    <property type="protein sequence ID" value="SAY43131.1"/>
    <property type="molecule type" value="Genomic_DNA"/>
</dbReference>
<evidence type="ECO:0000313" key="1">
    <source>
        <dbReference type="EMBL" id="SAY43131.1"/>
    </source>
</evidence>
<dbReference type="AlphaFoldDB" id="A0A1C3HDL2"/>
<organism evidence="1">
    <name type="scientific">Serratia marcescens</name>
    <dbReference type="NCBI Taxonomy" id="615"/>
    <lineage>
        <taxon>Bacteria</taxon>
        <taxon>Pseudomonadati</taxon>
        <taxon>Pseudomonadota</taxon>
        <taxon>Gammaproteobacteria</taxon>
        <taxon>Enterobacterales</taxon>
        <taxon>Yersiniaceae</taxon>
        <taxon>Serratia</taxon>
    </lineage>
</organism>
<accession>A0A1C3HDL2</accession>